<dbReference type="InterPro" id="IPR001851">
    <property type="entry name" value="ABC_transp_permease"/>
</dbReference>
<keyword evidence="8 10" id="KW-0472">Membrane</keyword>
<evidence type="ECO:0000259" key="11">
    <source>
        <dbReference type="PROSITE" id="PS50893"/>
    </source>
</evidence>
<evidence type="ECO:0000256" key="10">
    <source>
        <dbReference type="SAM" id="Phobius"/>
    </source>
</evidence>
<evidence type="ECO:0000313" key="12">
    <source>
        <dbReference type="EMBL" id="UYO40383.1"/>
    </source>
</evidence>
<dbReference type="AlphaFoldDB" id="A0AAX3E092"/>
<comment type="subcellular location">
    <subcellularLocation>
        <location evidence="1">Cell membrane</location>
        <topology evidence="1">Multi-pass membrane protein</topology>
    </subcellularLocation>
</comment>
<organism evidence="12 13">
    <name type="scientific">Rhodopseudomonas palustris</name>
    <dbReference type="NCBI Taxonomy" id="1076"/>
    <lineage>
        <taxon>Bacteria</taxon>
        <taxon>Pseudomonadati</taxon>
        <taxon>Pseudomonadota</taxon>
        <taxon>Alphaproteobacteria</taxon>
        <taxon>Hyphomicrobiales</taxon>
        <taxon>Nitrobacteraceae</taxon>
        <taxon>Rhodopseudomonas</taxon>
    </lineage>
</organism>
<dbReference type="InterPro" id="IPR003593">
    <property type="entry name" value="AAA+_ATPase"/>
</dbReference>
<reference evidence="12" key="1">
    <citation type="journal article" date="2022" name="Biol. Control">
        <title>In silico genomic analysis of Rhodopseudomonas palustris strains revealed potential biocontrol agents and crop yield enhancers.</title>
        <authorList>
            <person name="Surachat K."/>
            <person name="Kantachote D."/>
            <person name="Deachamag P."/>
            <person name="Wonglapsuwan M."/>
        </authorList>
    </citation>
    <scope>NUCLEOTIDE SEQUENCE</scope>
    <source>
        <strain evidence="12">TLS06</strain>
    </source>
</reference>
<dbReference type="PANTHER" id="PTHR45772">
    <property type="entry name" value="CONSERVED COMPONENT OF ABC TRANSPORTER FOR NATURAL AMINO ACIDS-RELATED"/>
    <property type="match status" value="1"/>
</dbReference>
<dbReference type="GO" id="GO:0016887">
    <property type="term" value="F:ATP hydrolysis activity"/>
    <property type="evidence" value="ECO:0007669"/>
    <property type="project" value="InterPro"/>
</dbReference>
<dbReference type="InterPro" id="IPR027417">
    <property type="entry name" value="P-loop_NTPase"/>
</dbReference>
<dbReference type="EMBL" id="CP076676">
    <property type="protein sequence ID" value="UYO40383.1"/>
    <property type="molecule type" value="Genomic_DNA"/>
</dbReference>
<proteinExistence type="predicted"/>
<keyword evidence="4 10" id="KW-0812">Transmembrane</keyword>
<dbReference type="Pfam" id="PF02653">
    <property type="entry name" value="BPD_transp_2"/>
    <property type="match status" value="1"/>
</dbReference>
<dbReference type="InterPro" id="IPR003439">
    <property type="entry name" value="ABC_transporter-like_ATP-bd"/>
</dbReference>
<feature type="transmembrane region" description="Helical" evidence="10">
    <location>
        <begin position="166"/>
        <end position="185"/>
    </location>
</feature>
<dbReference type="PROSITE" id="PS51257">
    <property type="entry name" value="PROKAR_LIPOPROTEIN"/>
    <property type="match status" value="1"/>
</dbReference>
<dbReference type="RefSeq" id="WP_264075420.1">
    <property type="nucleotide sequence ID" value="NZ_CP076676.1"/>
</dbReference>
<keyword evidence="6 12" id="KW-0067">ATP-binding</keyword>
<feature type="transmembrane region" description="Helical" evidence="10">
    <location>
        <begin position="215"/>
        <end position="239"/>
    </location>
</feature>
<dbReference type="InterPro" id="IPR043428">
    <property type="entry name" value="LivM-like"/>
</dbReference>
<feature type="transmembrane region" description="Helical" evidence="10">
    <location>
        <begin position="38"/>
        <end position="71"/>
    </location>
</feature>
<feature type="transmembrane region" description="Helical" evidence="10">
    <location>
        <begin position="251"/>
        <end position="277"/>
    </location>
</feature>
<dbReference type="InterPro" id="IPR051120">
    <property type="entry name" value="ABC_AA/LPS_Transport"/>
</dbReference>
<dbReference type="Pfam" id="PF00005">
    <property type="entry name" value="ABC_tran"/>
    <property type="match status" value="1"/>
</dbReference>
<keyword evidence="5" id="KW-0547">Nucleotide-binding</keyword>
<dbReference type="Pfam" id="PF12399">
    <property type="entry name" value="BCA_ABC_TP_C"/>
    <property type="match status" value="1"/>
</dbReference>
<protein>
    <submittedName>
        <fullName evidence="12">Branched-chain amino acid ABC transporter ATP-binding protein/permease</fullName>
    </submittedName>
</protein>
<evidence type="ECO:0000256" key="8">
    <source>
        <dbReference type="ARBA" id="ARBA00023136"/>
    </source>
</evidence>
<evidence type="ECO:0000256" key="5">
    <source>
        <dbReference type="ARBA" id="ARBA00022741"/>
    </source>
</evidence>
<dbReference type="CDD" id="cd06581">
    <property type="entry name" value="TM_PBP1_LivM_like"/>
    <property type="match status" value="1"/>
</dbReference>
<evidence type="ECO:0000256" key="3">
    <source>
        <dbReference type="ARBA" id="ARBA00022475"/>
    </source>
</evidence>
<dbReference type="GO" id="GO:0005886">
    <property type="term" value="C:plasma membrane"/>
    <property type="evidence" value="ECO:0007669"/>
    <property type="project" value="UniProtKB-SubCell"/>
</dbReference>
<evidence type="ECO:0000256" key="6">
    <source>
        <dbReference type="ARBA" id="ARBA00022840"/>
    </source>
</evidence>
<comment type="function">
    <text evidence="9">Involved in beta-(1--&gt;2)glucan export. Transmembrane domains (TMD) form a pore in the inner membrane and the ATP-binding domain (NBD) is responsible for energy generation.</text>
</comment>
<evidence type="ECO:0000256" key="1">
    <source>
        <dbReference type="ARBA" id="ARBA00004651"/>
    </source>
</evidence>
<accession>A0AAX3E092</accession>
<dbReference type="SMART" id="SM00382">
    <property type="entry name" value="AAA"/>
    <property type="match status" value="1"/>
</dbReference>
<dbReference type="GO" id="GO:0005524">
    <property type="term" value="F:ATP binding"/>
    <property type="evidence" value="ECO:0007669"/>
    <property type="project" value="UniProtKB-KW"/>
</dbReference>
<evidence type="ECO:0000256" key="2">
    <source>
        <dbReference type="ARBA" id="ARBA00022448"/>
    </source>
</evidence>
<dbReference type="PANTHER" id="PTHR45772:SF2">
    <property type="entry name" value="ABC TRANSPORTER ATP-BINDING PROTEIN"/>
    <property type="match status" value="1"/>
</dbReference>
<dbReference type="InterPro" id="IPR032823">
    <property type="entry name" value="BCA_ABC_TP_C"/>
</dbReference>
<dbReference type="PROSITE" id="PS50893">
    <property type="entry name" value="ABC_TRANSPORTER_2"/>
    <property type="match status" value="1"/>
</dbReference>
<sequence length="595" mass="63486">MLTRPNLVVALFFTVLLGCLLALPFVAGPYPVKLMTRIVIIATFVLSLDLLIGVTGLVSFGHAAFFGCGAYAVYFVSPEAEAANVIVALGAGLLAGGLAALVVGAFATLTRGFYFIMVTLAAGQMLFALFHDTDIAKGSDGAYINVKPELTLGGLTLLDFSDRRQFYYVCVVVLIAAYGLLLALVRSPFGRVLQGIRANEVRMSSLGYDTYRYKLAAFTIAGMVAGLAGALFASIDGFVTPDLLNWHQSGLAIMMVVLGGAGTLFGPILGALAYSSLEELLKTASIVGSLVADHWRLGTGATLIAAVLMSPDGLAGLLNWRRKQPQTTPARPRVDEPQRPAKTAKALATSHLSKNFNGIAAVSDVTVTFEPNKVHAIIGPNGAGKTTFTNLLSGALPASAGSVQIDELDVTGWPAYRIARAGLGRSYQRTNIFPRFTVRENCVLAAQLDKGALWRLRDAPYRAREHAAVDRALRVAGLADRGDIIAGRMSNGEQRQLEIAMLIASGADLLILDEPLAGMGPEETQRVVALLRDLVRDHTVIVIEHDMDAVFAAADTLTVLVQGKLFARGRPDEIRRNEAVLEAYLGHHAKMKESA</sequence>
<dbReference type="SUPFAM" id="SSF52540">
    <property type="entry name" value="P-loop containing nucleoside triphosphate hydrolases"/>
    <property type="match status" value="1"/>
</dbReference>
<dbReference type="GO" id="GO:0015658">
    <property type="term" value="F:branched-chain amino acid transmembrane transporter activity"/>
    <property type="evidence" value="ECO:0007669"/>
    <property type="project" value="InterPro"/>
</dbReference>
<evidence type="ECO:0000256" key="9">
    <source>
        <dbReference type="ARBA" id="ARBA00024722"/>
    </source>
</evidence>
<evidence type="ECO:0000256" key="4">
    <source>
        <dbReference type="ARBA" id="ARBA00022692"/>
    </source>
</evidence>
<name>A0AAX3E092_RHOPL</name>
<feature type="domain" description="ABC transporter" evidence="11">
    <location>
        <begin position="347"/>
        <end position="587"/>
    </location>
</feature>
<keyword evidence="3" id="KW-1003">Cell membrane</keyword>
<keyword evidence="7 10" id="KW-1133">Transmembrane helix</keyword>
<dbReference type="Proteomes" id="UP001163166">
    <property type="component" value="Chromosome"/>
</dbReference>
<dbReference type="CDD" id="cd03219">
    <property type="entry name" value="ABC_Mj1267_LivG_branched"/>
    <property type="match status" value="1"/>
</dbReference>
<evidence type="ECO:0000313" key="13">
    <source>
        <dbReference type="Proteomes" id="UP001163166"/>
    </source>
</evidence>
<keyword evidence="2" id="KW-0813">Transport</keyword>
<evidence type="ECO:0000256" key="7">
    <source>
        <dbReference type="ARBA" id="ARBA00022989"/>
    </source>
</evidence>
<feature type="transmembrane region" description="Helical" evidence="10">
    <location>
        <begin position="83"/>
        <end position="107"/>
    </location>
</feature>
<feature type="transmembrane region" description="Helical" evidence="10">
    <location>
        <begin position="113"/>
        <end position="130"/>
    </location>
</feature>
<dbReference type="Gene3D" id="3.40.50.300">
    <property type="entry name" value="P-loop containing nucleotide triphosphate hydrolases"/>
    <property type="match status" value="1"/>
</dbReference>
<gene>
    <name evidence="12" type="ORF">KQX62_03440</name>
</gene>